<dbReference type="EMBL" id="CP132191">
    <property type="protein sequence ID" value="WLP85210.1"/>
    <property type="molecule type" value="Genomic_DNA"/>
</dbReference>
<keyword evidence="1" id="KW-0812">Transmembrane</keyword>
<dbReference type="Pfam" id="PF18895">
    <property type="entry name" value="T4SS_pilin"/>
    <property type="match status" value="1"/>
</dbReference>
<evidence type="ECO:0000313" key="3">
    <source>
        <dbReference type="Proteomes" id="UP001237011"/>
    </source>
</evidence>
<accession>A0ABY9H9E6</accession>
<dbReference type="Proteomes" id="UP001237011">
    <property type="component" value="Chromosome"/>
</dbReference>
<evidence type="ECO:0000256" key="1">
    <source>
        <dbReference type="SAM" id="Phobius"/>
    </source>
</evidence>
<evidence type="ECO:0000313" key="2">
    <source>
        <dbReference type="EMBL" id="WLP85210.1"/>
    </source>
</evidence>
<gene>
    <name evidence="2" type="ORF">Q8852_02720</name>
</gene>
<feature type="transmembrane region" description="Helical" evidence="1">
    <location>
        <begin position="36"/>
        <end position="58"/>
    </location>
</feature>
<reference evidence="2" key="1">
    <citation type="submission" date="2023-08" db="EMBL/GenBank/DDBJ databases">
        <title>Complete genome sequence of Mycoplasma seminis 2200.</title>
        <authorList>
            <person name="Spergser J."/>
        </authorList>
    </citation>
    <scope>NUCLEOTIDE SEQUENCE [LARGE SCALE GENOMIC DNA]</scope>
    <source>
        <strain evidence="2">2200</strain>
    </source>
</reference>
<dbReference type="RefSeq" id="WP_305937647.1">
    <property type="nucleotide sequence ID" value="NZ_CP132191.1"/>
</dbReference>
<keyword evidence="1" id="KW-0472">Membrane</keyword>
<keyword evidence="3" id="KW-1185">Reference proteome</keyword>
<sequence length="124" mass="13278">MENSIIKYFAETSGSNETITTGISQVASQVQTYANIILGALAGLFVLAMAIICAIAFYKGAKSEDENERKKQLDKVKWVFIGFVAILIIWALTGAITGIMQTAFMNGGGTSSSAELMKNAIITM</sequence>
<name>A0ABY9H9E6_9MOLU</name>
<proteinExistence type="predicted"/>
<protein>
    <submittedName>
        <fullName evidence="2">Uncharacterized protein</fullName>
    </submittedName>
</protein>
<dbReference type="NCBIfam" id="NF045849">
    <property type="entry name" value="ICE_MMCAP2_0565"/>
    <property type="match status" value="1"/>
</dbReference>
<dbReference type="InterPro" id="IPR043993">
    <property type="entry name" value="T4SS_pilin"/>
</dbReference>
<keyword evidence="1" id="KW-1133">Transmembrane helix</keyword>
<feature type="transmembrane region" description="Helical" evidence="1">
    <location>
        <begin position="78"/>
        <end position="100"/>
    </location>
</feature>
<organism evidence="2 3">
    <name type="scientific">Mycoplasma seminis</name>
    <dbReference type="NCBI Taxonomy" id="512749"/>
    <lineage>
        <taxon>Bacteria</taxon>
        <taxon>Bacillati</taxon>
        <taxon>Mycoplasmatota</taxon>
        <taxon>Mollicutes</taxon>
        <taxon>Mycoplasmataceae</taxon>
        <taxon>Mycoplasma</taxon>
    </lineage>
</organism>